<dbReference type="Proteomes" id="UP001152747">
    <property type="component" value="Unassembled WGS sequence"/>
</dbReference>
<keyword evidence="1" id="KW-0812">Transmembrane</keyword>
<sequence length="91" mass="10487">MSSTKNVDDEYVYQGIPTYWFIVIEVAYLIVCVVAAVVIRKLKFMKTDEDAVTSHHRFHDARIKKQEENLIEAQKGQENFLKGSPQVKSNV</sequence>
<evidence type="ECO:0000313" key="2">
    <source>
        <dbReference type="EMBL" id="CAI5442858.1"/>
    </source>
</evidence>
<feature type="transmembrane region" description="Helical" evidence="1">
    <location>
        <begin position="20"/>
        <end position="39"/>
    </location>
</feature>
<protein>
    <submittedName>
        <fullName evidence="2">Uncharacterized protein</fullName>
    </submittedName>
</protein>
<dbReference type="OrthoDB" id="5811911at2759"/>
<gene>
    <name evidence="2" type="ORF">CAMP_LOCUS5495</name>
</gene>
<name>A0A9P1IDX9_9PELO</name>
<dbReference type="AlphaFoldDB" id="A0A9P1IDX9"/>
<keyword evidence="1" id="KW-1133">Transmembrane helix</keyword>
<keyword evidence="3" id="KW-1185">Reference proteome</keyword>
<keyword evidence="1" id="KW-0472">Membrane</keyword>
<proteinExistence type="predicted"/>
<evidence type="ECO:0000313" key="3">
    <source>
        <dbReference type="Proteomes" id="UP001152747"/>
    </source>
</evidence>
<reference evidence="2" key="1">
    <citation type="submission" date="2022-11" db="EMBL/GenBank/DDBJ databases">
        <authorList>
            <person name="Kikuchi T."/>
        </authorList>
    </citation>
    <scope>NUCLEOTIDE SEQUENCE</scope>
    <source>
        <strain evidence="2">PS1010</strain>
    </source>
</reference>
<accession>A0A9P1IDX9</accession>
<evidence type="ECO:0000256" key="1">
    <source>
        <dbReference type="SAM" id="Phobius"/>
    </source>
</evidence>
<dbReference type="EMBL" id="CANHGI010000002">
    <property type="protein sequence ID" value="CAI5442858.1"/>
    <property type="molecule type" value="Genomic_DNA"/>
</dbReference>
<organism evidence="2 3">
    <name type="scientific">Caenorhabditis angaria</name>
    <dbReference type="NCBI Taxonomy" id="860376"/>
    <lineage>
        <taxon>Eukaryota</taxon>
        <taxon>Metazoa</taxon>
        <taxon>Ecdysozoa</taxon>
        <taxon>Nematoda</taxon>
        <taxon>Chromadorea</taxon>
        <taxon>Rhabditida</taxon>
        <taxon>Rhabditina</taxon>
        <taxon>Rhabditomorpha</taxon>
        <taxon>Rhabditoidea</taxon>
        <taxon>Rhabditidae</taxon>
        <taxon>Peloderinae</taxon>
        <taxon>Caenorhabditis</taxon>
    </lineage>
</organism>
<comment type="caution">
    <text evidence="2">The sequence shown here is derived from an EMBL/GenBank/DDBJ whole genome shotgun (WGS) entry which is preliminary data.</text>
</comment>